<dbReference type="RefSeq" id="WP_057002918.1">
    <property type="nucleotide sequence ID" value="NZ_AZGA01000084.1"/>
</dbReference>
<evidence type="ECO:0000256" key="4">
    <source>
        <dbReference type="ARBA" id="ARBA00022679"/>
    </source>
</evidence>
<dbReference type="InterPro" id="IPR029044">
    <property type="entry name" value="Nucleotide-diphossugar_trans"/>
</dbReference>
<dbReference type="InterPro" id="IPR005771">
    <property type="entry name" value="GalU_uridylyltTrfase_bac/arc"/>
</dbReference>
<dbReference type="Proteomes" id="UP000051236">
    <property type="component" value="Unassembled WGS sequence"/>
</dbReference>
<evidence type="ECO:0000256" key="5">
    <source>
        <dbReference type="ARBA" id="ARBA00022695"/>
    </source>
</evidence>
<reference evidence="8 9" key="1">
    <citation type="journal article" date="2015" name="Genome Announc.">
        <title>Expanding the biotechnology potential of lactobacilli through comparative genomics of 213 strains and associated genera.</title>
        <authorList>
            <person name="Sun Z."/>
            <person name="Harris H.M."/>
            <person name="McCann A."/>
            <person name="Guo C."/>
            <person name="Argimon S."/>
            <person name="Zhang W."/>
            <person name="Yang X."/>
            <person name="Jeffery I.B."/>
            <person name="Cooney J.C."/>
            <person name="Kagawa T.F."/>
            <person name="Liu W."/>
            <person name="Song Y."/>
            <person name="Salvetti E."/>
            <person name="Wrobel A."/>
            <person name="Rasinkangas P."/>
            <person name="Parkhill J."/>
            <person name="Rea M.C."/>
            <person name="O'Sullivan O."/>
            <person name="Ritari J."/>
            <person name="Douillard F.P."/>
            <person name="Paul Ross R."/>
            <person name="Yang R."/>
            <person name="Briner A.E."/>
            <person name="Felis G.E."/>
            <person name="de Vos W.M."/>
            <person name="Barrangou R."/>
            <person name="Klaenhammer T.R."/>
            <person name="Caufield P.W."/>
            <person name="Cui Y."/>
            <person name="Zhang H."/>
            <person name="O'Toole P.W."/>
        </authorList>
    </citation>
    <scope>NUCLEOTIDE SEQUENCE [LARGE SCALE GENOMIC DNA]</scope>
    <source>
        <strain evidence="8 9">DSM 18527</strain>
    </source>
</reference>
<evidence type="ECO:0000313" key="8">
    <source>
        <dbReference type="EMBL" id="KRM31164.1"/>
    </source>
</evidence>
<proteinExistence type="inferred from homology"/>
<dbReference type="Pfam" id="PF00483">
    <property type="entry name" value="NTP_transferase"/>
    <property type="match status" value="1"/>
</dbReference>
<dbReference type="SUPFAM" id="SSF53448">
    <property type="entry name" value="Nucleotide-diphospho-sugar transferases"/>
    <property type="match status" value="1"/>
</dbReference>
<dbReference type="PANTHER" id="PTHR43197:SF1">
    <property type="entry name" value="UTP--GLUCOSE-1-PHOSPHATE URIDYLYLTRANSFERASE"/>
    <property type="match status" value="1"/>
</dbReference>
<evidence type="ECO:0000313" key="9">
    <source>
        <dbReference type="Proteomes" id="UP000051236"/>
    </source>
</evidence>
<keyword evidence="9" id="KW-1185">Reference proteome</keyword>
<dbReference type="InterPro" id="IPR005835">
    <property type="entry name" value="NTP_transferase_dom"/>
</dbReference>
<comment type="catalytic activity">
    <reaction evidence="6">
        <text>alpha-D-glucose 1-phosphate + UTP + H(+) = UDP-alpha-D-glucose + diphosphate</text>
        <dbReference type="Rhea" id="RHEA:19889"/>
        <dbReference type="ChEBI" id="CHEBI:15378"/>
        <dbReference type="ChEBI" id="CHEBI:33019"/>
        <dbReference type="ChEBI" id="CHEBI:46398"/>
        <dbReference type="ChEBI" id="CHEBI:58601"/>
        <dbReference type="ChEBI" id="CHEBI:58885"/>
        <dbReference type="EC" id="2.7.7.9"/>
    </reaction>
</comment>
<dbReference type="STRING" id="1423734.FC83_GL001168"/>
<dbReference type="EMBL" id="AZGA01000084">
    <property type="protein sequence ID" value="KRM31164.1"/>
    <property type="molecule type" value="Genomic_DNA"/>
</dbReference>
<dbReference type="UniPathway" id="UPA00215"/>
<dbReference type="EC" id="2.7.7.9" evidence="3"/>
<dbReference type="eggNOG" id="COG1210">
    <property type="taxonomic scope" value="Bacteria"/>
</dbReference>
<evidence type="ECO:0000256" key="1">
    <source>
        <dbReference type="ARBA" id="ARBA00005136"/>
    </source>
</evidence>
<comment type="pathway">
    <text evidence="1">Carbohydrate metabolism; nucleotide-sugar metabolism.</text>
</comment>
<evidence type="ECO:0000256" key="6">
    <source>
        <dbReference type="ARBA" id="ARBA00048128"/>
    </source>
</evidence>
<feature type="domain" description="Nucleotidyl transferase" evidence="7">
    <location>
        <begin position="5"/>
        <end position="263"/>
    </location>
</feature>
<gene>
    <name evidence="8" type="ORF">FC83_GL001168</name>
</gene>
<dbReference type="PANTHER" id="PTHR43197">
    <property type="entry name" value="UTP--GLUCOSE-1-PHOSPHATE URIDYLYLTRANSFERASE"/>
    <property type="match status" value="1"/>
</dbReference>
<keyword evidence="4 8" id="KW-0808">Transferase</keyword>
<sequence>MKAKKAVITAGGLGLNLLPATKALPKEILPIFDRPVIDYVVQELKESGITDILLVSGKRKRAIEDYFDSAPALEMALEKKHKTALIQLIQASTDVNLYFTKQSEPTGIGDALLLAEDFVDNDPFVLVLSDDIVKDPVPLTKLLLQDFDDYQTPVLGIENITPDEIRRYGVVELGAQKAEGLAAVKQIVEKPDENTAPSKLGVIGRYVLPGNFFTYLRQLPQQTPDTEQLSTALNLLNQDQPILARYFHGQREDISTKLGLLKASIDYGLKSAEFGPAIVQYIKALASSGRLD</sequence>
<accession>A0A0R1XWF9</accession>
<evidence type="ECO:0000256" key="3">
    <source>
        <dbReference type="ARBA" id="ARBA00012415"/>
    </source>
</evidence>
<dbReference type="AlphaFoldDB" id="A0A0R1XWF9"/>
<dbReference type="GO" id="GO:0006011">
    <property type="term" value="P:UDP-alpha-D-glucose metabolic process"/>
    <property type="evidence" value="ECO:0007669"/>
    <property type="project" value="InterPro"/>
</dbReference>
<dbReference type="GO" id="GO:0003983">
    <property type="term" value="F:UTP:glucose-1-phosphate uridylyltransferase activity"/>
    <property type="evidence" value="ECO:0007669"/>
    <property type="project" value="UniProtKB-EC"/>
</dbReference>
<dbReference type="Gene3D" id="3.90.550.10">
    <property type="entry name" value="Spore Coat Polysaccharide Biosynthesis Protein SpsA, Chain A"/>
    <property type="match status" value="1"/>
</dbReference>
<evidence type="ECO:0000259" key="7">
    <source>
        <dbReference type="Pfam" id="PF00483"/>
    </source>
</evidence>
<organism evidence="8 9">
    <name type="scientific">Agrilactobacillus composti DSM 18527 = JCM 14202</name>
    <dbReference type="NCBI Taxonomy" id="1423734"/>
    <lineage>
        <taxon>Bacteria</taxon>
        <taxon>Bacillati</taxon>
        <taxon>Bacillota</taxon>
        <taxon>Bacilli</taxon>
        <taxon>Lactobacillales</taxon>
        <taxon>Lactobacillaceae</taxon>
        <taxon>Agrilactobacillus</taxon>
    </lineage>
</organism>
<keyword evidence="5 8" id="KW-0548">Nucleotidyltransferase</keyword>
<comment type="caution">
    <text evidence="8">The sequence shown here is derived from an EMBL/GenBank/DDBJ whole genome shotgun (WGS) entry which is preliminary data.</text>
</comment>
<name>A0A0R1XWF9_9LACO</name>
<dbReference type="PATRIC" id="fig|1423734.3.peg.1180"/>
<evidence type="ECO:0000256" key="2">
    <source>
        <dbReference type="ARBA" id="ARBA00006890"/>
    </source>
</evidence>
<comment type="similarity">
    <text evidence="2">Belongs to the UDPGP type 2 family.</text>
</comment>
<protein>
    <recommendedName>
        <fullName evidence="3">UTP--glucose-1-phosphate uridylyltransferase</fullName>
        <ecNumber evidence="3">2.7.7.9</ecNumber>
    </recommendedName>
</protein>